<dbReference type="Pfam" id="PF13274">
    <property type="entry name" value="SocA_Panacea"/>
    <property type="match status" value="1"/>
</dbReference>
<dbReference type="RefSeq" id="WP_303735990.1">
    <property type="nucleotide sequence ID" value="NZ_SUTE01000007.1"/>
</dbReference>
<dbReference type="InterPro" id="IPR025272">
    <property type="entry name" value="SocA_Panacea"/>
</dbReference>
<protein>
    <submittedName>
        <fullName evidence="2">DUF4065 domain-containing protein</fullName>
    </submittedName>
</protein>
<gene>
    <name evidence="2" type="ORF">E7Z73_01180</name>
</gene>
<evidence type="ECO:0000313" key="2">
    <source>
        <dbReference type="EMBL" id="MBE6504344.1"/>
    </source>
</evidence>
<feature type="domain" description="Antitoxin SocA-like Panacea" evidence="1">
    <location>
        <begin position="30"/>
        <end position="139"/>
    </location>
</feature>
<sequence length="168" mass="19854">MDFNKEKFKDVLHYIIHKCGTKKNVGKTVLYKLLYFSDFNFFELYEKSITNESYRKLPRGPTPIHYDVAVKELIDEGKINVTTKKIPLGRVMYNYSSLKQPSMNFSEDELFVIDDVINDLSYMNANQISEYSHGDMPWKATDDMDIIDYGFVFYRNPGYLKRQYDESD</sequence>
<accession>A0A8T3VJK4</accession>
<dbReference type="Proteomes" id="UP000762703">
    <property type="component" value="Unassembled WGS sequence"/>
</dbReference>
<dbReference type="EMBL" id="SUTE01000007">
    <property type="protein sequence ID" value="MBE6504344.1"/>
    <property type="molecule type" value="Genomic_DNA"/>
</dbReference>
<comment type="caution">
    <text evidence="2">The sequence shown here is derived from an EMBL/GenBank/DDBJ whole genome shotgun (WGS) entry which is preliminary data.</text>
</comment>
<dbReference type="AlphaFoldDB" id="A0A8T3VJK4"/>
<evidence type="ECO:0000313" key="3">
    <source>
        <dbReference type="Proteomes" id="UP000762703"/>
    </source>
</evidence>
<organism evidence="2 3">
    <name type="scientific">Methanobrevibacter millerae</name>
    <dbReference type="NCBI Taxonomy" id="230361"/>
    <lineage>
        <taxon>Archaea</taxon>
        <taxon>Methanobacteriati</taxon>
        <taxon>Methanobacteriota</taxon>
        <taxon>Methanomada group</taxon>
        <taxon>Methanobacteria</taxon>
        <taxon>Methanobacteriales</taxon>
        <taxon>Methanobacteriaceae</taxon>
        <taxon>Methanobrevibacter</taxon>
    </lineage>
</organism>
<evidence type="ECO:0000259" key="1">
    <source>
        <dbReference type="Pfam" id="PF13274"/>
    </source>
</evidence>
<reference evidence="2" key="1">
    <citation type="submission" date="2019-04" db="EMBL/GenBank/DDBJ databases">
        <title>Evolution of Biomass-Degrading Anaerobic Consortia Revealed by Metagenomics.</title>
        <authorList>
            <person name="Peng X."/>
        </authorList>
    </citation>
    <scope>NUCLEOTIDE SEQUENCE</scope>
    <source>
        <strain evidence="2">SIG12</strain>
    </source>
</reference>
<proteinExistence type="predicted"/>
<name>A0A8T3VJK4_9EURY</name>